<dbReference type="GeneID" id="14922759"/>
<keyword evidence="1" id="KW-0472">Membrane</keyword>
<sequence length="90" mass="10297">MLSTENHRLLIIRFIMLVVVVIVGFVVMAKTNVKGRLDAGTGKPSAPDPKKMMEKAAVKGYKLKKVKHHNDCVVMYYTDWCGYCKRRLRV</sequence>
<name>L8H8K6_ACACF</name>
<evidence type="ECO:0000313" key="2">
    <source>
        <dbReference type="EMBL" id="ELR21844.1"/>
    </source>
</evidence>
<dbReference type="RefSeq" id="XP_004347226.1">
    <property type="nucleotide sequence ID" value="XM_004347176.1"/>
</dbReference>
<organism evidence="2 3">
    <name type="scientific">Acanthamoeba castellanii (strain ATCC 30010 / Neff)</name>
    <dbReference type="NCBI Taxonomy" id="1257118"/>
    <lineage>
        <taxon>Eukaryota</taxon>
        <taxon>Amoebozoa</taxon>
        <taxon>Discosea</taxon>
        <taxon>Longamoebia</taxon>
        <taxon>Centramoebida</taxon>
        <taxon>Acanthamoebidae</taxon>
        <taxon>Acanthamoeba</taxon>
    </lineage>
</organism>
<protein>
    <submittedName>
        <fullName evidence="2">Uncharacterized protein</fullName>
    </submittedName>
</protein>
<dbReference type="EMBL" id="KB007900">
    <property type="protein sequence ID" value="ELR21844.1"/>
    <property type="molecule type" value="Genomic_DNA"/>
</dbReference>
<keyword evidence="3" id="KW-1185">Reference proteome</keyword>
<dbReference type="KEGG" id="acan:ACA1_386530"/>
<dbReference type="Proteomes" id="UP000011083">
    <property type="component" value="Unassembled WGS sequence"/>
</dbReference>
<evidence type="ECO:0000313" key="3">
    <source>
        <dbReference type="Proteomes" id="UP000011083"/>
    </source>
</evidence>
<gene>
    <name evidence="2" type="ORF">ACA1_386530</name>
</gene>
<evidence type="ECO:0000256" key="1">
    <source>
        <dbReference type="SAM" id="Phobius"/>
    </source>
</evidence>
<proteinExistence type="predicted"/>
<feature type="transmembrane region" description="Helical" evidence="1">
    <location>
        <begin position="12"/>
        <end position="29"/>
    </location>
</feature>
<dbReference type="AlphaFoldDB" id="L8H8K6"/>
<keyword evidence="1" id="KW-0812">Transmembrane</keyword>
<accession>L8H8K6</accession>
<reference evidence="2 3" key="1">
    <citation type="journal article" date="2013" name="Genome Biol.">
        <title>Genome of Acanthamoeba castellanii highlights extensive lateral gene transfer and early evolution of tyrosine kinase signaling.</title>
        <authorList>
            <person name="Clarke M."/>
            <person name="Lohan A.J."/>
            <person name="Liu B."/>
            <person name="Lagkouvardos I."/>
            <person name="Roy S."/>
            <person name="Zafar N."/>
            <person name="Bertelli C."/>
            <person name="Schilde C."/>
            <person name="Kianianmomeni A."/>
            <person name="Burglin T.R."/>
            <person name="Frech C."/>
            <person name="Turcotte B."/>
            <person name="Kopec K.O."/>
            <person name="Synnott J.M."/>
            <person name="Choo C."/>
            <person name="Paponov I."/>
            <person name="Finkler A."/>
            <person name="Soon Heng Tan C."/>
            <person name="Hutchins A.P."/>
            <person name="Weinmeier T."/>
            <person name="Rattei T."/>
            <person name="Chu J.S."/>
            <person name="Gimenez G."/>
            <person name="Irimia M."/>
            <person name="Rigden D.J."/>
            <person name="Fitzpatrick D.A."/>
            <person name="Lorenzo-Morales J."/>
            <person name="Bateman A."/>
            <person name="Chiu C.H."/>
            <person name="Tang P."/>
            <person name="Hegemann P."/>
            <person name="Fromm H."/>
            <person name="Raoult D."/>
            <person name="Greub G."/>
            <person name="Miranda-Saavedra D."/>
            <person name="Chen N."/>
            <person name="Nash P."/>
            <person name="Ginger M.L."/>
            <person name="Horn M."/>
            <person name="Schaap P."/>
            <person name="Caler L."/>
            <person name="Loftus B."/>
        </authorList>
    </citation>
    <scope>NUCLEOTIDE SEQUENCE [LARGE SCALE GENOMIC DNA]</scope>
    <source>
        <strain evidence="2 3">Neff</strain>
    </source>
</reference>
<dbReference type="SUPFAM" id="SSF52833">
    <property type="entry name" value="Thioredoxin-like"/>
    <property type="match status" value="1"/>
</dbReference>
<dbReference type="VEuPathDB" id="AmoebaDB:ACA1_386530"/>
<keyword evidence="1" id="KW-1133">Transmembrane helix</keyword>
<dbReference type="InterPro" id="IPR036249">
    <property type="entry name" value="Thioredoxin-like_sf"/>
</dbReference>